<dbReference type="GO" id="GO:0009003">
    <property type="term" value="F:signal peptidase activity"/>
    <property type="evidence" value="ECO:0007669"/>
    <property type="project" value="UniProtKB-EC"/>
</dbReference>
<dbReference type="SUPFAM" id="SSF51306">
    <property type="entry name" value="LexA/Signal peptidase"/>
    <property type="match status" value="1"/>
</dbReference>
<dbReference type="NCBIfam" id="TIGR02228">
    <property type="entry name" value="sigpep_I_arch"/>
    <property type="match status" value="1"/>
</dbReference>
<dbReference type="AlphaFoldDB" id="A0A923NIK5"/>
<dbReference type="GO" id="GO:0006465">
    <property type="term" value="P:signal peptide processing"/>
    <property type="evidence" value="ECO:0007669"/>
    <property type="project" value="UniProtKB-UniRule"/>
</dbReference>
<evidence type="ECO:0000256" key="4">
    <source>
        <dbReference type="ARBA" id="ARBA00023136"/>
    </source>
</evidence>
<gene>
    <name evidence="9" type="ORF">H9L42_01770</name>
</gene>
<protein>
    <recommendedName>
        <fullName evidence="5">Signal peptidase I</fullName>
        <ecNumber evidence="5">3.4.21.89</ecNumber>
    </recommendedName>
</protein>
<feature type="signal peptide" evidence="7">
    <location>
        <begin position="1"/>
        <end position="20"/>
    </location>
</feature>
<accession>A0A923NIK5</accession>
<dbReference type="InterPro" id="IPR019533">
    <property type="entry name" value="Peptidase_S26"/>
</dbReference>
<name>A0A923NIK5_9FIRM</name>
<feature type="chain" id="PRO_5037058498" description="Signal peptidase I" evidence="7">
    <location>
        <begin position="21"/>
        <end position="154"/>
    </location>
</feature>
<keyword evidence="9" id="KW-0378">Hydrolase</keyword>
<proteinExistence type="predicted"/>
<evidence type="ECO:0000256" key="5">
    <source>
        <dbReference type="NCBIfam" id="TIGR02228"/>
    </source>
</evidence>
<dbReference type="GO" id="GO:0016020">
    <property type="term" value="C:membrane"/>
    <property type="evidence" value="ECO:0007669"/>
    <property type="project" value="UniProtKB-SubCell"/>
</dbReference>
<dbReference type="Proteomes" id="UP000602647">
    <property type="component" value="Unassembled WGS sequence"/>
</dbReference>
<feature type="transmembrane region" description="Helical" evidence="6">
    <location>
        <begin position="117"/>
        <end position="147"/>
    </location>
</feature>
<keyword evidence="7" id="KW-0732">Signal</keyword>
<dbReference type="Gene3D" id="2.10.109.10">
    <property type="entry name" value="Umud Fragment, subunit A"/>
    <property type="match status" value="1"/>
</dbReference>
<keyword evidence="2 6" id="KW-0812">Transmembrane</keyword>
<keyword evidence="3 6" id="KW-1133">Transmembrane helix</keyword>
<keyword evidence="4 6" id="KW-0472">Membrane</keyword>
<dbReference type="CDD" id="cd06530">
    <property type="entry name" value="S26_SPase_I"/>
    <property type="match status" value="1"/>
</dbReference>
<dbReference type="PANTHER" id="PTHR10806">
    <property type="entry name" value="SIGNAL PEPTIDASE COMPLEX CATALYTIC SUBUNIT SEC11"/>
    <property type="match status" value="1"/>
</dbReference>
<dbReference type="InterPro" id="IPR001733">
    <property type="entry name" value="Peptidase_S26B"/>
</dbReference>
<dbReference type="EC" id="3.4.21.89" evidence="5"/>
<reference evidence="9" key="1">
    <citation type="submission" date="2020-08" db="EMBL/GenBank/DDBJ databases">
        <title>Genome public.</title>
        <authorList>
            <person name="Liu C."/>
            <person name="Sun Q."/>
        </authorList>
    </citation>
    <scope>NUCLEOTIDE SEQUENCE</scope>
    <source>
        <strain evidence="9">BX12</strain>
    </source>
</reference>
<evidence type="ECO:0000256" key="2">
    <source>
        <dbReference type="ARBA" id="ARBA00022692"/>
    </source>
</evidence>
<keyword evidence="10" id="KW-1185">Reference proteome</keyword>
<dbReference type="EMBL" id="JACRYT010000001">
    <property type="protein sequence ID" value="MBC6678555.1"/>
    <property type="molecule type" value="Genomic_DNA"/>
</dbReference>
<dbReference type="InterPro" id="IPR036286">
    <property type="entry name" value="LexA/Signal_pep-like_sf"/>
</dbReference>
<evidence type="ECO:0000256" key="3">
    <source>
        <dbReference type="ARBA" id="ARBA00022989"/>
    </source>
</evidence>
<evidence type="ECO:0000313" key="10">
    <source>
        <dbReference type="Proteomes" id="UP000602647"/>
    </source>
</evidence>
<evidence type="ECO:0000256" key="6">
    <source>
        <dbReference type="SAM" id="Phobius"/>
    </source>
</evidence>
<evidence type="ECO:0000256" key="7">
    <source>
        <dbReference type="SAM" id="SignalP"/>
    </source>
</evidence>
<feature type="domain" description="Peptidase S26" evidence="8">
    <location>
        <begin position="9"/>
        <end position="70"/>
    </location>
</feature>
<evidence type="ECO:0000259" key="8">
    <source>
        <dbReference type="Pfam" id="PF10502"/>
    </source>
</evidence>
<dbReference type="PANTHER" id="PTHR10806:SF6">
    <property type="entry name" value="SIGNAL PEPTIDASE COMPLEX CATALYTIC SUBUNIT SEC11"/>
    <property type="match status" value="1"/>
</dbReference>
<evidence type="ECO:0000256" key="1">
    <source>
        <dbReference type="ARBA" id="ARBA00004370"/>
    </source>
</evidence>
<sequence>MKRKIRNGILMLLGMLLAAAAPFAAGIRMAYVKSGSMEPEIHVGSICLMDTNVRKQEIQKGDVIVFSVGKEQALVTHRVADITEKGFRTKGDGNDRKDPWLVSPDDLKGKVLGAIPYLGYVAAFLQSGQGIFLLSGAGILYAGYLFCRKRMRQE</sequence>
<dbReference type="Pfam" id="PF10502">
    <property type="entry name" value="Peptidase_S26"/>
    <property type="match status" value="1"/>
</dbReference>
<organism evidence="9 10">
    <name type="scientific">Zhenpiania hominis</name>
    <dbReference type="NCBI Taxonomy" id="2763644"/>
    <lineage>
        <taxon>Bacteria</taxon>
        <taxon>Bacillati</taxon>
        <taxon>Bacillota</taxon>
        <taxon>Clostridia</taxon>
        <taxon>Peptostreptococcales</taxon>
        <taxon>Anaerovoracaceae</taxon>
        <taxon>Zhenpiania</taxon>
    </lineage>
</organism>
<comment type="caution">
    <text evidence="9">The sequence shown here is derived from an EMBL/GenBank/DDBJ whole genome shotgun (WGS) entry which is preliminary data.</text>
</comment>
<dbReference type="GO" id="GO:0004252">
    <property type="term" value="F:serine-type endopeptidase activity"/>
    <property type="evidence" value="ECO:0007669"/>
    <property type="project" value="UniProtKB-UniRule"/>
</dbReference>
<dbReference type="RefSeq" id="WP_187301723.1">
    <property type="nucleotide sequence ID" value="NZ_CBCTON010000002.1"/>
</dbReference>
<evidence type="ECO:0000313" key="9">
    <source>
        <dbReference type="EMBL" id="MBC6678555.1"/>
    </source>
</evidence>
<comment type="subcellular location">
    <subcellularLocation>
        <location evidence="1">Membrane</location>
    </subcellularLocation>
</comment>